<dbReference type="AlphaFoldDB" id="A0A291RS30"/>
<evidence type="ECO:0000313" key="2">
    <source>
        <dbReference type="EMBL" id="ATL70052.1"/>
    </source>
</evidence>
<evidence type="ECO:0000313" key="3">
    <source>
        <dbReference type="Proteomes" id="UP000221961"/>
    </source>
</evidence>
<reference evidence="2 3" key="1">
    <citation type="submission" date="2017-10" db="EMBL/GenBank/DDBJ databases">
        <title>Comparative genomics between pathogenic Norcardia.</title>
        <authorList>
            <person name="Zeng L."/>
        </authorList>
    </citation>
    <scope>NUCLEOTIDE SEQUENCE [LARGE SCALE GENOMIC DNA]</scope>
    <source>
        <strain evidence="2 3">NC_YFY_NT001</strain>
    </source>
</reference>
<feature type="domain" description="NadR/Ttd14 AAA" evidence="1">
    <location>
        <begin position="8"/>
        <end position="137"/>
    </location>
</feature>
<evidence type="ECO:0000259" key="1">
    <source>
        <dbReference type="Pfam" id="PF13521"/>
    </source>
</evidence>
<sequence>MSATQRLIAFEGLPFVGKSTTAAALARRHNEVAMVPEYHDLLSAEARARMKQLSSSVADQLERVSLYRDLDDRRWRLARETGCRTVIFDRCFVSIAAYRLALHRTFDHAGTDPAALAVDSVCEKPIPPLVVYFAVSVTTAVERHRRLVRTVDPRLCSARFLATLIDAYEQVLAATASRVLVVDSNRPLDHVVAHACRCVDHARAAA</sequence>
<gene>
    <name evidence="2" type="ORF">CRH09_31565</name>
</gene>
<dbReference type="GeneID" id="88361817"/>
<accession>A0A291RS30</accession>
<dbReference type="EMBL" id="CP023778">
    <property type="protein sequence ID" value="ATL70052.1"/>
    <property type="molecule type" value="Genomic_DNA"/>
</dbReference>
<dbReference type="InterPro" id="IPR038727">
    <property type="entry name" value="NadR/Ttd14_AAA_dom"/>
</dbReference>
<name>A0A291RS30_9NOCA</name>
<proteinExistence type="predicted"/>
<dbReference type="SUPFAM" id="SSF52540">
    <property type="entry name" value="P-loop containing nucleoside triphosphate hydrolases"/>
    <property type="match status" value="1"/>
</dbReference>
<dbReference type="RefSeq" id="WP_098697050.1">
    <property type="nucleotide sequence ID" value="NZ_CP023778.1"/>
</dbReference>
<protein>
    <recommendedName>
        <fullName evidence="1">NadR/Ttd14 AAA domain-containing protein</fullName>
    </recommendedName>
</protein>
<dbReference type="InterPro" id="IPR027417">
    <property type="entry name" value="P-loop_NTPase"/>
</dbReference>
<dbReference type="Proteomes" id="UP000221961">
    <property type="component" value="Chromosome"/>
</dbReference>
<dbReference type="Pfam" id="PF13521">
    <property type="entry name" value="AAA_28"/>
    <property type="match status" value="1"/>
</dbReference>
<dbReference type="Gene3D" id="3.40.50.300">
    <property type="entry name" value="P-loop containing nucleotide triphosphate hydrolases"/>
    <property type="match status" value="1"/>
</dbReference>
<dbReference type="KEGG" id="ntp:CRH09_31565"/>
<organism evidence="2 3">
    <name type="scientific">Nocardia terpenica</name>
    <dbReference type="NCBI Taxonomy" id="455432"/>
    <lineage>
        <taxon>Bacteria</taxon>
        <taxon>Bacillati</taxon>
        <taxon>Actinomycetota</taxon>
        <taxon>Actinomycetes</taxon>
        <taxon>Mycobacteriales</taxon>
        <taxon>Nocardiaceae</taxon>
        <taxon>Nocardia</taxon>
    </lineage>
</organism>